<protein>
    <recommendedName>
        <fullName evidence="3">Nucleic-acid-binding protein from transposon X-element</fullName>
    </recommendedName>
</protein>
<reference evidence="1 2" key="1">
    <citation type="journal article" date="2019" name="Sci. Rep.">
        <title>Orb-weaving spider Araneus ventricosus genome elucidates the spidroin gene catalogue.</title>
        <authorList>
            <person name="Kono N."/>
            <person name="Nakamura H."/>
            <person name="Ohtoshi R."/>
            <person name="Moran D.A.P."/>
            <person name="Shinohara A."/>
            <person name="Yoshida Y."/>
            <person name="Fujiwara M."/>
            <person name="Mori M."/>
            <person name="Tomita M."/>
            <person name="Arakawa K."/>
        </authorList>
    </citation>
    <scope>NUCLEOTIDE SEQUENCE [LARGE SCALE GENOMIC DNA]</scope>
</reference>
<name>A0A4Y2H2U9_ARAVE</name>
<evidence type="ECO:0000313" key="1">
    <source>
        <dbReference type="EMBL" id="GBM59421.1"/>
    </source>
</evidence>
<proteinExistence type="predicted"/>
<evidence type="ECO:0000313" key="2">
    <source>
        <dbReference type="Proteomes" id="UP000499080"/>
    </source>
</evidence>
<dbReference type="OrthoDB" id="6624230at2759"/>
<keyword evidence="2" id="KW-1185">Reference proteome</keyword>
<accession>A0A4Y2H2U9</accession>
<gene>
    <name evidence="1" type="ORF">AVEN_174406_1</name>
</gene>
<organism evidence="1 2">
    <name type="scientific">Araneus ventricosus</name>
    <name type="common">Orbweaver spider</name>
    <name type="synonym">Epeira ventricosa</name>
    <dbReference type="NCBI Taxonomy" id="182803"/>
    <lineage>
        <taxon>Eukaryota</taxon>
        <taxon>Metazoa</taxon>
        <taxon>Ecdysozoa</taxon>
        <taxon>Arthropoda</taxon>
        <taxon>Chelicerata</taxon>
        <taxon>Arachnida</taxon>
        <taxon>Araneae</taxon>
        <taxon>Araneomorphae</taxon>
        <taxon>Entelegynae</taxon>
        <taxon>Araneoidea</taxon>
        <taxon>Araneidae</taxon>
        <taxon>Araneus</taxon>
    </lineage>
</organism>
<dbReference type="EMBL" id="BGPR01001681">
    <property type="protein sequence ID" value="GBM59421.1"/>
    <property type="molecule type" value="Genomic_DNA"/>
</dbReference>
<comment type="caution">
    <text evidence="1">The sequence shown here is derived from an EMBL/GenBank/DDBJ whole genome shotgun (WGS) entry which is preliminary data.</text>
</comment>
<evidence type="ECO:0008006" key="3">
    <source>
        <dbReference type="Google" id="ProtNLM"/>
    </source>
</evidence>
<sequence>MCYRSQDYFHHSSRCTGNSRCMKCAGNHQSKDFPKPTDTPSTCLHCTGNHTPNFMGCPKNPLNRKSFLAASINIWSDPKALAKVKESPNQDTALKPATQFVPRSVQHSQKLPSNQEAFFN</sequence>
<dbReference type="AlphaFoldDB" id="A0A4Y2H2U9"/>
<dbReference type="Proteomes" id="UP000499080">
    <property type="component" value="Unassembled WGS sequence"/>
</dbReference>